<protein>
    <submittedName>
        <fullName evidence="1">Uncharacterized protein</fullName>
    </submittedName>
</protein>
<gene>
    <name evidence="1" type="ORF">GOP47_0005490</name>
</gene>
<accession>A0A9D4V567</accession>
<name>A0A9D4V567_ADICA</name>
<comment type="caution">
    <text evidence="1">The sequence shown here is derived from an EMBL/GenBank/DDBJ whole genome shotgun (WGS) entry which is preliminary data.</text>
</comment>
<dbReference type="AlphaFoldDB" id="A0A9D4V567"/>
<keyword evidence="2" id="KW-1185">Reference proteome</keyword>
<evidence type="ECO:0000313" key="1">
    <source>
        <dbReference type="EMBL" id="KAI5080011.1"/>
    </source>
</evidence>
<dbReference type="OrthoDB" id="10382820at2759"/>
<evidence type="ECO:0000313" key="2">
    <source>
        <dbReference type="Proteomes" id="UP000886520"/>
    </source>
</evidence>
<reference evidence="1 2" key="1">
    <citation type="submission" date="2021-01" db="EMBL/GenBank/DDBJ databases">
        <title>Adiantum capillus-veneris genome.</title>
        <authorList>
            <person name="Fang Y."/>
            <person name="Liao Q."/>
        </authorList>
    </citation>
    <scope>NUCLEOTIDE SEQUENCE [LARGE SCALE GENOMIC DNA]</scope>
    <source>
        <strain evidence="1">H3</strain>
        <tissue evidence="1">Leaf</tissue>
    </source>
</reference>
<dbReference type="EMBL" id="JABFUD020000005">
    <property type="protein sequence ID" value="KAI5080011.1"/>
    <property type="molecule type" value="Genomic_DNA"/>
</dbReference>
<dbReference type="Proteomes" id="UP000886520">
    <property type="component" value="Chromosome 5"/>
</dbReference>
<organism evidence="1 2">
    <name type="scientific">Adiantum capillus-veneris</name>
    <name type="common">Maidenhair fern</name>
    <dbReference type="NCBI Taxonomy" id="13818"/>
    <lineage>
        <taxon>Eukaryota</taxon>
        <taxon>Viridiplantae</taxon>
        <taxon>Streptophyta</taxon>
        <taxon>Embryophyta</taxon>
        <taxon>Tracheophyta</taxon>
        <taxon>Polypodiopsida</taxon>
        <taxon>Polypodiidae</taxon>
        <taxon>Polypodiales</taxon>
        <taxon>Pteridineae</taxon>
        <taxon>Pteridaceae</taxon>
        <taxon>Vittarioideae</taxon>
        <taxon>Adiantum</taxon>
    </lineage>
</organism>
<proteinExistence type="predicted"/>
<sequence length="220" mass="24224">MRDFYVGLGGGPKTRNAKPSTWSVDLSVIDLPTDGEVVGFDGIPSWNVLRDDHIKFSLVVASTVMDDMGWVLVLCPSTSLVRVERMAIRAGLQLSFIWILESSEPFSSMTRCGHTQKMGVFYAMAFHKVGLDPPFEHLSAQKIGEVMQQDLSIEVIGHYLPSSSRVRRNGKSGGWRGTLEKSTSHTLLFMEALCPRGGTILEVGGGTRLAYWSWLLGCGE</sequence>